<dbReference type="InterPro" id="IPR005442">
    <property type="entry name" value="GST_omega"/>
</dbReference>
<dbReference type="Gene3D" id="3.40.30.10">
    <property type="entry name" value="Glutaredoxin"/>
    <property type="match status" value="1"/>
</dbReference>
<gene>
    <name evidence="4" type="ORF">PV11_05299</name>
</gene>
<feature type="domain" description="GST C-terminal" evidence="3">
    <location>
        <begin position="167"/>
        <end position="301"/>
    </location>
</feature>
<dbReference type="OrthoDB" id="4951845at2759"/>
<dbReference type="HOGENOM" id="CLU_011226_9_1_1"/>
<dbReference type="SUPFAM" id="SSF47616">
    <property type="entry name" value="GST C-terminal domain-like"/>
    <property type="match status" value="1"/>
</dbReference>
<dbReference type="STRING" id="1016849.A0A0D1YPQ8"/>
<organism evidence="4 5">
    <name type="scientific">Exophiala sideris</name>
    <dbReference type="NCBI Taxonomy" id="1016849"/>
    <lineage>
        <taxon>Eukaryota</taxon>
        <taxon>Fungi</taxon>
        <taxon>Dikarya</taxon>
        <taxon>Ascomycota</taxon>
        <taxon>Pezizomycotina</taxon>
        <taxon>Eurotiomycetes</taxon>
        <taxon>Chaetothyriomycetidae</taxon>
        <taxon>Chaetothyriales</taxon>
        <taxon>Herpotrichiellaceae</taxon>
        <taxon>Exophiala</taxon>
    </lineage>
</organism>
<dbReference type="PANTHER" id="PTHR43968">
    <property type="match status" value="1"/>
</dbReference>
<dbReference type="SFLD" id="SFLDG00358">
    <property type="entry name" value="Main_(cytGST)"/>
    <property type="match status" value="1"/>
</dbReference>
<dbReference type="CDD" id="cd00570">
    <property type="entry name" value="GST_N_family"/>
    <property type="match status" value="1"/>
</dbReference>
<protein>
    <recommendedName>
        <fullName evidence="6">Glutathione S-transferase</fullName>
    </recommendedName>
</protein>
<reference evidence="4 5" key="1">
    <citation type="submission" date="2015-01" db="EMBL/GenBank/DDBJ databases">
        <title>The Genome Sequence of Exophiala sideris CBS121828.</title>
        <authorList>
            <consortium name="The Broad Institute Genomics Platform"/>
            <person name="Cuomo C."/>
            <person name="de Hoog S."/>
            <person name="Gorbushina A."/>
            <person name="Stielow B."/>
            <person name="Teixiera M."/>
            <person name="Abouelleil A."/>
            <person name="Chapman S.B."/>
            <person name="Priest M."/>
            <person name="Young S.K."/>
            <person name="Wortman J."/>
            <person name="Nusbaum C."/>
            <person name="Birren B."/>
        </authorList>
    </citation>
    <scope>NUCLEOTIDE SEQUENCE [LARGE SCALE GENOMIC DNA]</scope>
    <source>
        <strain evidence="4 5">CBS 121828</strain>
    </source>
</reference>
<accession>A0A0D1YPQ8</accession>
<dbReference type="InterPro" id="IPR050983">
    <property type="entry name" value="GST_Omega/HSP26"/>
</dbReference>
<feature type="domain" description="GST N-terminal" evidence="2">
    <location>
        <begin position="72"/>
        <end position="157"/>
    </location>
</feature>
<dbReference type="InterPro" id="IPR040079">
    <property type="entry name" value="Glutathione_S-Trfase"/>
</dbReference>
<dbReference type="Proteomes" id="UP000053599">
    <property type="component" value="Unassembled WGS sequence"/>
</dbReference>
<evidence type="ECO:0008006" key="6">
    <source>
        <dbReference type="Google" id="ProtNLM"/>
    </source>
</evidence>
<dbReference type="Pfam" id="PF13409">
    <property type="entry name" value="GST_N_2"/>
    <property type="match status" value="1"/>
</dbReference>
<dbReference type="AlphaFoldDB" id="A0A0D1YPQ8"/>
<keyword evidence="1" id="KW-0560">Oxidoreductase</keyword>
<dbReference type="Pfam" id="PF13410">
    <property type="entry name" value="GST_C_2"/>
    <property type="match status" value="1"/>
</dbReference>
<dbReference type="SUPFAM" id="SSF52833">
    <property type="entry name" value="Thioredoxin-like"/>
    <property type="match status" value="1"/>
</dbReference>
<sequence>MLTSLTPTYTRCLSRLPRQHNILISLDGPSLRTPRTHLYHTTLPRMGSVDTSLQPHTTGRAAEFAKAHYSPNPLILYAGWFCPFVQRSWITLHEKKIPHQYFEINPYKKDPDFLALNPRGLVPTLAVPVDKVGKDQKPLYESVVICEYLDEVYRDPQKNGPSLLPEDAYERAWCRIWIDHISTRIIPAFYKFIQHTEEKPYSLDEARSELLKQIKIFAKECDSTGPYFLGEQFSMVDVMLAPWLCRLFLFDVYKGGVGIPDEGQGGEDEQVWQRWRKWAKATYERESVQDTLSERQQYIDAYKRYAEDTTQSQVGQATRSGNRLP</sequence>
<dbReference type="CDD" id="cd00299">
    <property type="entry name" value="GST_C_family"/>
    <property type="match status" value="1"/>
</dbReference>
<dbReference type="InterPro" id="IPR036282">
    <property type="entry name" value="Glutathione-S-Trfase_C_sf"/>
</dbReference>
<evidence type="ECO:0000313" key="4">
    <source>
        <dbReference type="EMBL" id="KIV83254.1"/>
    </source>
</evidence>
<dbReference type="PROSITE" id="PS50405">
    <property type="entry name" value="GST_CTER"/>
    <property type="match status" value="1"/>
</dbReference>
<dbReference type="PRINTS" id="PR01625">
    <property type="entry name" value="GSTRNSFRASEO"/>
</dbReference>
<dbReference type="GO" id="GO:0045174">
    <property type="term" value="F:glutathione dehydrogenase (ascorbate) activity"/>
    <property type="evidence" value="ECO:0007669"/>
    <property type="project" value="UniProtKB-ARBA"/>
</dbReference>
<dbReference type="InterPro" id="IPR036249">
    <property type="entry name" value="Thioredoxin-like_sf"/>
</dbReference>
<dbReference type="Gene3D" id="1.20.1050.10">
    <property type="match status" value="1"/>
</dbReference>
<dbReference type="PROSITE" id="PS50404">
    <property type="entry name" value="GST_NTER"/>
    <property type="match status" value="1"/>
</dbReference>
<dbReference type="EMBL" id="KN846952">
    <property type="protein sequence ID" value="KIV83254.1"/>
    <property type="molecule type" value="Genomic_DNA"/>
</dbReference>
<name>A0A0D1YPQ8_9EURO</name>
<evidence type="ECO:0000259" key="3">
    <source>
        <dbReference type="PROSITE" id="PS50405"/>
    </source>
</evidence>
<evidence type="ECO:0000259" key="2">
    <source>
        <dbReference type="PROSITE" id="PS50404"/>
    </source>
</evidence>
<dbReference type="InterPro" id="IPR004045">
    <property type="entry name" value="Glutathione_S-Trfase_N"/>
</dbReference>
<proteinExistence type="predicted"/>
<dbReference type="GO" id="GO:0004364">
    <property type="term" value="F:glutathione transferase activity"/>
    <property type="evidence" value="ECO:0007669"/>
    <property type="project" value="InterPro"/>
</dbReference>
<dbReference type="SFLD" id="SFLDS00019">
    <property type="entry name" value="Glutathione_Transferase_(cytos"/>
    <property type="match status" value="1"/>
</dbReference>
<dbReference type="PANTHER" id="PTHR43968:SF13">
    <property type="entry name" value="GLUTATHIONE TRANSFERASE OMEGA-1"/>
    <property type="match status" value="1"/>
</dbReference>
<dbReference type="GO" id="GO:0005737">
    <property type="term" value="C:cytoplasm"/>
    <property type="evidence" value="ECO:0007669"/>
    <property type="project" value="InterPro"/>
</dbReference>
<evidence type="ECO:0000256" key="1">
    <source>
        <dbReference type="ARBA" id="ARBA00023002"/>
    </source>
</evidence>
<evidence type="ECO:0000313" key="5">
    <source>
        <dbReference type="Proteomes" id="UP000053599"/>
    </source>
</evidence>
<dbReference type="InterPro" id="IPR010987">
    <property type="entry name" value="Glutathione-S-Trfase_C-like"/>
</dbReference>